<keyword evidence="10" id="KW-1185">Reference proteome</keyword>
<evidence type="ECO:0000256" key="7">
    <source>
        <dbReference type="ARBA" id="ARBA00023136"/>
    </source>
</evidence>
<evidence type="ECO:0000256" key="4">
    <source>
        <dbReference type="ARBA" id="ARBA00022475"/>
    </source>
</evidence>
<keyword evidence="3" id="KW-0813">Transport</keyword>
<dbReference type="RefSeq" id="WP_386833186.1">
    <property type="nucleotide sequence ID" value="NZ_JBHUNP010000001.1"/>
</dbReference>
<accession>A0ABW5QKH6</accession>
<feature type="transmembrane region" description="Helical" evidence="8">
    <location>
        <begin position="197"/>
        <end position="214"/>
    </location>
</feature>
<feature type="transmembrane region" description="Helical" evidence="8">
    <location>
        <begin position="31"/>
        <end position="53"/>
    </location>
</feature>
<evidence type="ECO:0000256" key="1">
    <source>
        <dbReference type="ARBA" id="ARBA00004651"/>
    </source>
</evidence>
<reference evidence="10" key="1">
    <citation type="journal article" date="2019" name="Int. J. Syst. Evol. Microbiol.">
        <title>The Global Catalogue of Microorganisms (GCM) 10K type strain sequencing project: providing services to taxonomists for standard genome sequencing and annotation.</title>
        <authorList>
            <consortium name="The Broad Institute Genomics Platform"/>
            <consortium name="The Broad Institute Genome Sequencing Center for Infectious Disease"/>
            <person name="Wu L."/>
            <person name="Ma J."/>
        </authorList>
    </citation>
    <scope>NUCLEOTIDE SEQUENCE [LARGE SCALE GENOMIC DNA]</scope>
    <source>
        <strain evidence="10">CCM 7427</strain>
    </source>
</reference>
<evidence type="ECO:0000256" key="6">
    <source>
        <dbReference type="ARBA" id="ARBA00022989"/>
    </source>
</evidence>
<evidence type="ECO:0000313" key="9">
    <source>
        <dbReference type="EMBL" id="MFD2648108.1"/>
    </source>
</evidence>
<keyword evidence="4 8" id="KW-1003">Cell membrane</keyword>
<feature type="transmembrane region" description="Helical" evidence="8">
    <location>
        <begin position="73"/>
        <end position="94"/>
    </location>
</feature>
<dbReference type="Proteomes" id="UP001597521">
    <property type="component" value="Unassembled WGS sequence"/>
</dbReference>
<feature type="transmembrane region" description="Helical" evidence="8">
    <location>
        <begin position="167"/>
        <end position="191"/>
    </location>
</feature>
<comment type="subcellular location">
    <subcellularLocation>
        <location evidence="1 8">Cell membrane</location>
        <topology evidence="1 8">Multi-pass membrane protein</topology>
    </subcellularLocation>
</comment>
<evidence type="ECO:0000256" key="3">
    <source>
        <dbReference type="ARBA" id="ARBA00022448"/>
    </source>
</evidence>
<keyword evidence="7 8" id="KW-0472">Membrane</keyword>
<evidence type="ECO:0000256" key="8">
    <source>
        <dbReference type="RuleBase" id="RU363041"/>
    </source>
</evidence>
<organism evidence="9 10">
    <name type="scientific">Devosia albogilva</name>
    <dbReference type="NCBI Taxonomy" id="429726"/>
    <lineage>
        <taxon>Bacteria</taxon>
        <taxon>Pseudomonadati</taxon>
        <taxon>Pseudomonadota</taxon>
        <taxon>Alphaproteobacteria</taxon>
        <taxon>Hyphomicrobiales</taxon>
        <taxon>Devosiaceae</taxon>
        <taxon>Devosia</taxon>
    </lineage>
</organism>
<comment type="similarity">
    <text evidence="2 8">Belongs to the 4-toluene sulfonate uptake permease (TSUP) (TC 2.A.102) family.</text>
</comment>
<dbReference type="PANTHER" id="PTHR30269">
    <property type="entry name" value="TRANSMEMBRANE PROTEIN YFCA"/>
    <property type="match status" value="1"/>
</dbReference>
<dbReference type="Pfam" id="PF01925">
    <property type="entry name" value="TauE"/>
    <property type="match status" value="1"/>
</dbReference>
<comment type="caution">
    <text evidence="9">The sequence shown here is derived from an EMBL/GenBank/DDBJ whole genome shotgun (WGS) entry which is preliminary data.</text>
</comment>
<dbReference type="EMBL" id="JBHUNP010000001">
    <property type="protein sequence ID" value="MFD2648108.1"/>
    <property type="molecule type" value="Genomic_DNA"/>
</dbReference>
<keyword evidence="6 8" id="KW-1133">Transmembrane helix</keyword>
<sequence>MDWTGILVMVLALGAGAVVKGASGMGLPLIALPVITAFFGLQHAIGLMVIPLIATNAWQVWRFRREAGNPRLAFMPVFLVAGALGIGLGTWALTSLPERLLVLGLGCLLLTYVGLRLATPHWSLPLPLAKRLAPFTGIGGGILQGATGVSGPIGMTYIHAMALDRDAMVFAVSAMFFVLAAVQLPSLWVAGVLQPEWMLQGVFALVPIFLLMPVGQWVGTRLSRRAFDRMILVFLAAIGLKMVLGL</sequence>
<feature type="transmembrane region" description="Helical" evidence="8">
    <location>
        <begin position="100"/>
        <end position="118"/>
    </location>
</feature>
<gene>
    <name evidence="9" type="ORF">ACFSX5_09930</name>
</gene>
<protein>
    <recommendedName>
        <fullName evidence="8">Probable membrane transporter protein</fullName>
    </recommendedName>
</protein>
<name>A0ABW5QKH6_9HYPH</name>
<evidence type="ECO:0000313" key="10">
    <source>
        <dbReference type="Proteomes" id="UP001597521"/>
    </source>
</evidence>
<dbReference type="InterPro" id="IPR052017">
    <property type="entry name" value="TSUP"/>
</dbReference>
<dbReference type="PANTHER" id="PTHR30269:SF32">
    <property type="entry name" value="MEMBRANE TRANSPORTER PROTEIN-RELATED"/>
    <property type="match status" value="1"/>
</dbReference>
<proteinExistence type="inferred from homology"/>
<keyword evidence="5 8" id="KW-0812">Transmembrane</keyword>
<evidence type="ECO:0000256" key="5">
    <source>
        <dbReference type="ARBA" id="ARBA00022692"/>
    </source>
</evidence>
<evidence type="ECO:0000256" key="2">
    <source>
        <dbReference type="ARBA" id="ARBA00009142"/>
    </source>
</evidence>
<dbReference type="InterPro" id="IPR002781">
    <property type="entry name" value="TM_pro_TauE-like"/>
</dbReference>